<dbReference type="VEuPathDB" id="TriTrypDB:TcIL3000.11.1950"/>
<reference evidence="1" key="1">
    <citation type="journal article" date="2012" name="Proc. Natl. Acad. Sci. U.S.A.">
        <title>Antigenic diversity is generated by distinct evolutionary mechanisms in African trypanosome species.</title>
        <authorList>
            <person name="Jackson A.P."/>
            <person name="Berry A."/>
            <person name="Aslett M."/>
            <person name="Allison H.C."/>
            <person name="Burton P."/>
            <person name="Vavrova-Anderson J."/>
            <person name="Brown R."/>
            <person name="Browne H."/>
            <person name="Corton N."/>
            <person name="Hauser H."/>
            <person name="Gamble J."/>
            <person name="Gilderthorp R."/>
            <person name="Marcello L."/>
            <person name="McQuillan J."/>
            <person name="Otto T.D."/>
            <person name="Quail M.A."/>
            <person name="Sanders M.J."/>
            <person name="van Tonder A."/>
            <person name="Ginger M.L."/>
            <person name="Field M.C."/>
            <person name="Barry J.D."/>
            <person name="Hertz-Fowler C."/>
            <person name="Berriman M."/>
        </authorList>
    </citation>
    <scope>NUCLEOTIDE SEQUENCE</scope>
    <source>
        <strain evidence="1">IL3000</strain>
    </source>
</reference>
<dbReference type="AlphaFoldDB" id="G0UZJ1"/>
<sequence length="161" mass="17425">MVSHSIVEVDDFTVGEGGGVQSYVPLSSPLQLKFRYHVSRAVPQPKWSLLFLADVAHKRQPVVLIPPTALADETDTGVRAAVHHVPLGESKALIPGESYTLELDVEQVDLSCVETKYLFHVGALQFSLVSGGACVAELTVVVQIKPNDHGEPMRLVMSPLC</sequence>
<proteinExistence type="predicted"/>
<evidence type="ECO:0000313" key="1">
    <source>
        <dbReference type="EMBL" id="CCC94810.1"/>
    </source>
</evidence>
<organism evidence="1">
    <name type="scientific">Trypanosoma congolense (strain IL3000)</name>
    <dbReference type="NCBI Taxonomy" id="1068625"/>
    <lineage>
        <taxon>Eukaryota</taxon>
        <taxon>Discoba</taxon>
        <taxon>Euglenozoa</taxon>
        <taxon>Kinetoplastea</taxon>
        <taxon>Metakinetoplastina</taxon>
        <taxon>Trypanosomatida</taxon>
        <taxon>Trypanosomatidae</taxon>
        <taxon>Trypanosoma</taxon>
        <taxon>Nannomonas</taxon>
    </lineage>
</organism>
<gene>
    <name evidence="1" type="ORF">TCIL3000_11_1950</name>
</gene>
<dbReference type="EMBL" id="HE575324">
    <property type="protein sequence ID" value="CCC94810.1"/>
    <property type="molecule type" value="Genomic_DNA"/>
</dbReference>
<accession>G0UZJ1</accession>
<name>G0UZJ1_TRYCI</name>
<protein>
    <submittedName>
        <fullName evidence="1">Uncharacterized protein TCIL3000_11_1950</fullName>
    </submittedName>
</protein>